<feature type="region of interest" description="Disordered" evidence="1">
    <location>
        <begin position="249"/>
        <end position="269"/>
    </location>
</feature>
<dbReference type="InterPro" id="IPR025558">
    <property type="entry name" value="DUF4283"/>
</dbReference>
<feature type="domain" description="DUF4283" evidence="2">
    <location>
        <begin position="74"/>
        <end position="162"/>
    </location>
</feature>
<evidence type="ECO:0000313" key="4">
    <source>
        <dbReference type="Proteomes" id="UP000824120"/>
    </source>
</evidence>
<evidence type="ECO:0000313" key="3">
    <source>
        <dbReference type="EMBL" id="KAG5599686.1"/>
    </source>
</evidence>
<dbReference type="EMBL" id="JACXVP010000006">
    <property type="protein sequence ID" value="KAG5599686.1"/>
    <property type="molecule type" value="Genomic_DNA"/>
</dbReference>
<reference evidence="3 4" key="1">
    <citation type="submission" date="2020-09" db="EMBL/GenBank/DDBJ databases">
        <title>De no assembly of potato wild relative species, Solanum commersonii.</title>
        <authorList>
            <person name="Cho K."/>
        </authorList>
    </citation>
    <scope>NUCLEOTIDE SEQUENCE [LARGE SCALE GENOMIC DNA]</scope>
    <source>
        <strain evidence="3">LZ3.2</strain>
        <tissue evidence="3">Leaf</tissue>
    </source>
</reference>
<dbReference type="Proteomes" id="UP000824120">
    <property type="component" value="Chromosome 6"/>
</dbReference>
<dbReference type="PANTHER" id="PTHR31286">
    <property type="entry name" value="GLYCINE-RICH CELL WALL STRUCTURAL PROTEIN 1.8-LIKE"/>
    <property type="match status" value="1"/>
</dbReference>
<accession>A0A9J5YL64</accession>
<gene>
    <name evidence="3" type="ORF">H5410_031056</name>
</gene>
<dbReference type="InterPro" id="IPR040256">
    <property type="entry name" value="At4g02000-like"/>
</dbReference>
<evidence type="ECO:0000256" key="1">
    <source>
        <dbReference type="SAM" id="MobiDB-lite"/>
    </source>
</evidence>
<dbReference type="PANTHER" id="PTHR31286:SF179">
    <property type="entry name" value="RNASE H TYPE-1 DOMAIN-CONTAINING PROTEIN"/>
    <property type="match status" value="1"/>
</dbReference>
<feature type="compositionally biased region" description="Basic and acidic residues" evidence="1">
    <location>
        <begin position="349"/>
        <end position="360"/>
    </location>
</feature>
<comment type="caution">
    <text evidence="3">The sequence shown here is derived from an EMBL/GenBank/DDBJ whole genome shotgun (WGS) entry which is preliminary data.</text>
</comment>
<dbReference type="AlphaFoldDB" id="A0A9J5YL64"/>
<dbReference type="Pfam" id="PF14111">
    <property type="entry name" value="DUF4283"/>
    <property type="match status" value="1"/>
</dbReference>
<name>A0A9J5YL64_SOLCO</name>
<keyword evidence="4" id="KW-1185">Reference proteome</keyword>
<feature type="region of interest" description="Disordered" evidence="1">
    <location>
        <begin position="327"/>
        <end position="374"/>
    </location>
</feature>
<proteinExistence type="predicted"/>
<organism evidence="3 4">
    <name type="scientific">Solanum commersonii</name>
    <name type="common">Commerson's wild potato</name>
    <name type="synonym">Commerson's nightshade</name>
    <dbReference type="NCBI Taxonomy" id="4109"/>
    <lineage>
        <taxon>Eukaryota</taxon>
        <taxon>Viridiplantae</taxon>
        <taxon>Streptophyta</taxon>
        <taxon>Embryophyta</taxon>
        <taxon>Tracheophyta</taxon>
        <taxon>Spermatophyta</taxon>
        <taxon>Magnoliopsida</taxon>
        <taxon>eudicotyledons</taxon>
        <taxon>Gunneridae</taxon>
        <taxon>Pentapetalae</taxon>
        <taxon>asterids</taxon>
        <taxon>lamiids</taxon>
        <taxon>Solanales</taxon>
        <taxon>Solanaceae</taxon>
        <taxon>Solanoideae</taxon>
        <taxon>Solaneae</taxon>
        <taxon>Solanum</taxon>
    </lineage>
</organism>
<sequence length="374" mass="43033">MATAAVGQPPSGKVGPITQRITNTNGLPCTITYADKVKAKSSQYMPVPMKQVAYLHGEPRIIWEEEEVEQMIINEDLQFAVIGKFSYGWPDIQDLRRLIPKQCELNGDVNIGLLSNRYVLIRTTPLEDYVTLVSKPQFYITKNHWSYPMRTLKWVPMFNPEEETSIAVDKATLNKTRPSCARVKVEMNLMGDFPNRINMGVRKRTGEVVEKWISIKYDYMPKYCDTFKLQGHNEKECFIIHPELYPKEDEEEIDGKKNNNNTETERTTIGKEDEVQQELNVFQIQRRKKGYRRGNYFDNGGRKEQVWNPRVTNNDQKIVTTNMYEALEEGGEKEIGEASRGNKNGDQTASEKEEPSKSTNEKGLFGEEADGIKR</sequence>
<protein>
    <recommendedName>
        <fullName evidence="2">DUF4283 domain-containing protein</fullName>
    </recommendedName>
</protein>
<evidence type="ECO:0000259" key="2">
    <source>
        <dbReference type="Pfam" id="PF14111"/>
    </source>
</evidence>